<dbReference type="EMBL" id="AEYP01012675">
    <property type="status" value="NOT_ANNOTATED_CDS"/>
    <property type="molecule type" value="Genomic_DNA"/>
</dbReference>
<evidence type="ECO:0000313" key="2">
    <source>
        <dbReference type="Ensembl" id="ENSMPUP00000012698.1"/>
    </source>
</evidence>
<dbReference type="Ensembl" id="ENSMPUT00000012902.1">
    <property type="protein sequence ID" value="ENSMPUP00000012698.1"/>
    <property type="gene ID" value="ENSMPUG00000012793.1"/>
</dbReference>
<organism evidence="2">
    <name type="scientific">Mustela putorius furo</name>
    <name type="common">European domestic ferret</name>
    <name type="synonym">Mustela furo</name>
    <dbReference type="NCBI Taxonomy" id="9669"/>
    <lineage>
        <taxon>Eukaryota</taxon>
        <taxon>Metazoa</taxon>
        <taxon>Chordata</taxon>
        <taxon>Craniata</taxon>
        <taxon>Vertebrata</taxon>
        <taxon>Euteleostomi</taxon>
        <taxon>Mammalia</taxon>
        <taxon>Eutheria</taxon>
        <taxon>Laurasiatheria</taxon>
        <taxon>Carnivora</taxon>
        <taxon>Caniformia</taxon>
        <taxon>Musteloidea</taxon>
        <taxon>Mustelidae</taxon>
        <taxon>Mustelinae</taxon>
        <taxon>Mustela</taxon>
    </lineage>
</organism>
<sequence>MPATPAVSRLKGRGGTLGRSHPFNGTGLRSRVPRPGTPPPSLPCSGGRELCGIPPSYRLDFGCCGEIRAPYPWTGDPGQHGPSQPAHSCLPCPREGCASSSSGQWLGGLPGPRKHHPHPSANLAGPARDGGADQSQLQSPTSQSGNGPQRFCTGPTPSFNDAETTLRGWPLGQGHAGSQG</sequence>
<feature type="compositionally biased region" description="Polar residues" evidence="1">
    <location>
        <begin position="133"/>
        <end position="147"/>
    </location>
</feature>
<proteinExistence type="predicted"/>
<protein>
    <submittedName>
        <fullName evidence="2">Uncharacterized protein</fullName>
    </submittedName>
</protein>
<feature type="region of interest" description="Disordered" evidence="1">
    <location>
        <begin position="74"/>
        <end position="180"/>
    </location>
</feature>
<dbReference type="AlphaFoldDB" id="M3YMZ1"/>
<accession>M3YMZ1</accession>
<dbReference type="InParanoid" id="M3YMZ1"/>
<feature type="region of interest" description="Disordered" evidence="1">
    <location>
        <begin position="1"/>
        <end position="47"/>
    </location>
</feature>
<evidence type="ECO:0000256" key="1">
    <source>
        <dbReference type="SAM" id="MobiDB-lite"/>
    </source>
</evidence>
<reference evidence="2" key="1">
    <citation type="submission" date="2024-06" db="UniProtKB">
        <authorList>
            <consortium name="Ensembl"/>
        </authorList>
    </citation>
    <scope>IDENTIFICATION</scope>
</reference>
<dbReference type="HOGENOM" id="CLU_1495727_0_0_1"/>
<name>M3YMZ1_MUSPF</name>